<comment type="caution">
    <text evidence="1">The sequence shown here is derived from an EMBL/GenBank/DDBJ whole genome shotgun (WGS) entry which is preliminary data.</text>
</comment>
<name>A0A392MXW2_9FABA</name>
<keyword evidence="1" id="KW-0808">Transferase</keyword>
<gene>
    <name evidence="1" type="ORF">A2U01_0013315</name>
</gene>
<evidence type="ECO:0000313" key="1">
    <source>
        <dbReference type="EMBL" id="MCH92377.1"/>
    </source>
</evidence>
<sequence>MCLSLFLNTHANLHCIFSVLVNRSPTKDRGLKQGGALAPFLFLLVVKGLSGPIRSTENWRSVICTLGSRWNSFEAFELASGLKVNFLKSSIMRVNVDSDFLSVAERFLHYRVKTNHRKELT</sequence>
<keyword evidence="1" id="KW-0548">Nucleotidyltransferase</keyword>
<keyword evidence="2" id="KW-1185">Reference proteome</keyword>
<dbReference type="GO" id="GO:0003964">
    <property type="term" value="F:RNA-directed DNA polymerase activity"/>
    <property type="evidence" value="ECO:0007669"/>
    <property type="project" value="UniProtKB-KW"/>
</dbReference>
<keyword evidence="1" id="KW-0695">RNA-directed DNA polymerase</keyword>
<dbReference type="Proteomes" id="UP000265520">
    <property type="component" value="Unassembled WGS sequence"/>
</dbReference>
<dbReference type="AlphaFoldDB" id="A0A392MXW2"/>
<proteinExistence type="predicted"/>
<evidence type="ECO:0000313" key="2">
    <source>
        <dbReference type="Proteomes" id="UP000265520"/>
    </source>
</evidence>
<accession>A0A392MXW2</accession>
<reference evidence="1 2" key="1">
    <citation type="journal article" date="2018" name="Front. Plant Sci.">
        <title>Red Clover (Trifolium pratense) and Zigzag Clover (T. medium) - A Picture of Genomic Similarities and Differences.</title>
        <authorList>
            <person name="Dluhosova J."/>
            <person name="Istvanek J."/>
            <person name="Nedelnik J."/>
            <person name="Repkova J."/>
        </authorList>
    </citation>
    <scope>NUCLEOTIDE SEQUENCE [LARGE SCALE GENOMIC DNA]</scope>
    <source>
        <strain evidence="2">cv. 10/8</strain>
        <tissue evidence="1">Leaf</tissue>
    </source>
</reference>
<organism evidence="1 2">
    <name type="scientific">Trifolium medium</name>
    <dbReference type="NCBI Taxonomy" id="97028"/>
    <lineage>
        <taxon>Eukaryota</taxon>
        <taxon>Viridiplantae</taxon>
        <taxon>Streptophyta</taxon>
        <taxon>Embryophyta</taxon>
        <taxon>Tracheophyta</taxon>
        <taxon>Spermatophyta</taxon>
        <taxon>Magnoliopsida</taxon>
        <taxon>eudicotyledons</taxon>
        <taxon>Gunneridae</taxon>
        <taxon>Pentapetalae</taxon>
        <taxon>rosids</taxon>
        <taxon>fabids</taxon>
        <taxon>Fabales</taxon>
        <taxon>Fabaceae</taxon>
        <taxon>Papilionoideae</taxon>
        <taxon>50 kb inversion clade</taxon>
        <taxon>NPAAA clade</taxon>
        <taxon>Hologalegina</taxon>
        <taxon>IRL clade</taxon>
        <taxon>Trifolieae</taxon>
        <taxon>Trifolium</taxon>
    </lineage>
</organism>
<dbReference type="EMBL" id="LXQA010022559">
    <property type="protein sequence ID" value="MCH92377.1"/>
    <property type="molecule type" value="Genomic_DNA"/>
</dbReference>
<protein>
    <submittedName>
        <fullName evidence="1">RNA-directed DNA polymerase (Reverse transcriptase)</fullName>
    </submittedName>
</protein>